<organism evidence="9 10">
    <name type="scientific">Seminavis robusta</name>
    <dbReference type="NCBI Taxonomy" id="568900"/>
    <lineage>
        <taxon>Eukaryota</taxon>
        <taxon>Sar</taxon>
        <taxon>Stramenopiles</taxon>
        <taxon>Ochrophyta</taxon>
        <taxon>Bacillariophyta</taxon>
        <taxon>Bacillariophyceae</taxon>
        <taxon>Bacillariophycidae</taxon>
        <taxon>Naviculales</taxon>
        <taxon>Naviculaceae</taxon>
        <taxon>Seminavis</taxon>
    </lineage>
</organism>
<comment type="caution">
    <text evidence="9">The sequence shown here is derived from an EMBL/GenBank/DDBJ whole genome shotgun (WGS) entry which is preliminary data.</text>
</comment>
<dbReference type="PANTHER" id="PTHR11931">
    <property type="entry name" value="PHOSPHOGLYCERATE MUTASE"/>
    <property type="match status" value="1"/>
</dbReference>
<reference evidence="9" key="1">
    <citation type="submission" date="2020-06" db="EMBL/GenBank/DDBJ databases">
        <authorList>
            <consortium name="Plant Systems Biology data submission"/>
        </authorList>
    </citation>
    <scope>NUCLEOTIDE SEQUENCE</scope>
    <source>
        <strain evidence="9">D6</strain>
    </source>
</reference>
<dbReference type="InterPro" id="IPR013078">
    <property type="entry name" value="His_Pase_superF_clade-1"/>
</dbReference>
<evidence type="ECO:0000313" key="9">
    <source>
        <dbReference type="EMBL" id="CAB9498581.1"/>
    </source>
</evidence>
<dbReference type="Pfam" id="PF00300">
    <property type="entry name" value="His_Phos_1"/>
    <property type="match status" value="1"/>
</dbReference>
<sequence>MIPCRATLHLSALVQAAPSPQRIRPAVRCLHSSGSKQYTALSSSSSLDRSHHLESPQQRDFTSLNCQTPYQLVFLRHGQSTWNRDNRFIGWTDTPLTDDGVLEARVAGDMLAKSGILFDEVHTSLLRRSIRTTNLVLMEMGQEYIPVHKHWRLNERHYGDLVGKNKKEVVMQFGKDQVKRWRRSYDEPPPCMEDDHMFHPAKDPRYQMMKHKLPLAESLKCTMERSRGYWDETIAPALTSGKTILVVGHENNLRSLIMRLEDIPKEDIIDLCLPRAVPLAYRLDENLKPLDRPDGKLDEATGFLRGEWLGGDKAVSDILERDRKQVYDTSIMQNLEVGTERERWNSWMEFLIGKPGPEARSNAAPDSDMQLSRPTPNGGGAVIPGVNHDTFPANKQESMNGEVPRNGQQMRRAA</sequence>
<evidence type="ECO:0000256" key="4">
    <source>
        <dbReference type="ARBA" id="ARBA00023235"/>
    </source>
</evidence>
<feature type="binding site" evidence="6">
    <location>
        <begin position="76"/>
        <end position="83"/>
    </location>
    <ligand>
        <name>substrate</name>
    </ligand>
</feature>
<evidence type="ECO:0000256" key="8">
    <source>
        <dbReference type="SAM" id="MobiDB-lite"/>
    </source>
</evidence>
<dbReference type="GO" id="GO:0004619">
    <property type="term" value="F:phosphoglycerate mutase activity"/>
    <property type="evidence" value="ECO:0007669"/>
    <property type="project" value="UniProtKB-EC"/>
</dbReference>
<feature type="region of interest" description="Disordered" evidence="8">
    <location>
        <begin position="356"/>
        <end position="414"/>
    </location>
</feature>
<dbReference type="SMART" id="SM00855">
    <property type="entry name" value="PGAM"/>
    <property type="match status" value="1"/>
</dbReference>
<evidence type="ECO:0000256" key="3">
    <source>
        <dbReference type="ARBA" id="ARBA00023152"/>
    </source>
</evidence>
<dbReference type="AlphaFoldDB" id="A0A9N8H2P8"/>
<evidence type="ECO:0000256" key="2">
    <source>
        <dbReference type="ARBA" id="ARBA00012028"/>
    </source>
</evidence>
<keyword evidence="3" id="KW-0324">Glycolysis</keyword>
<keyword evidence="10" id="KW-1185">Reference proteome</keyword>
<protein>
    <recommendedName>
        <fullName evidence="2">phosphoglycerate mutase (2,3-diphosphoglycerate-dependent)</fullName>
        <ecNumber evidence="2">5.4.2.11</ecNumber>
    </recommendedName>
</protein>
<dbReference type="HAMAP" id="MF_01039">
    <property type="entry name" value="PGAM_GpmA"/>
    <property type="match status" value="1"/>
</dbReference>
<dbReference type="InterPro" id="IPR005952">
    <property type="entry name" value="Phosphogly_mut1"/>
</dbReference>
<dbReference type="CDD" id="cd07067">
    <property type="entry name" value="HP_PGM_like"/>
    <property type="match status" value="1"/>
</dbReference>
<dbReference type="InterPro" id="IPR029033">
    <property type="entry name" value="His_PPase_superfam"/>
</dbReference>
<name>A0A9N8H2P8_9STRA</name>
<dbReference type="EMBL" id="CAICTM010000041">
    <property type="protein sequence ID" value="CAB9498581.1"/>
    <property type="molecule type" value="Genomic_DNA"/>
</dbReference>
<feature type="binding site" evidence="6">
    <location>
        <position position="128"/>
    </location>
    <ligand>
        <name>substrate</name>
    </ligand>
</feature>
<feature type="binding site" evidence="6">
    <location>
        <begin position="182"/>
        <end position="183"/>
    </location>
    <ligand>
        <name>substrate</name>
    </ligand>
</feature>
<proteinExistence type="inferred from homology"/>
<dbReference type="Proteomes" id="UP001153069">
    <property type="component" value="Unassembled WGS sequence"/>
</dbReference>
<comment type="similarity">
    <text evidence="1">Belongs to the phosphoglycerate mutase family. BPG-dependent PGAM subfamily.</text>
</comment>
<evidence type="ECO:0000256" key="1">
    <source>
        <dbReference type="ARBA" id="ARBA00006717"/>
    </source>
</evidence>
<evidence type="ECO:0000256" key="7">
    <source>
        <dbReference type="PIRSR" id="PIRSR613078-3"/>
    </source>
</evidence>
<dbReference type="NCBIfam" id="TIGR01258">
    <property type="entry name" value="pgm_1"/>
    <property type="match status" value="1"/>
</dbReference>
<keyword evidence="4" id="KW-0413">Isomerase</keyword>
<feature type="active site" description="Proton donor/acceptor" evidence="5">
    <location>
        <position position="155"/>
    </location>
</feature>
<feature type="active site" description="Tele-phosphohistidine intermediate" evidence="5">
    <location>
        <position position="77"/>
    </location>
</feature>
<evidence type="ECO:0000256" key="6">
    <source>
        <dbReference type="PIRSR" id="PIRSR613078-2"/>
    </source>
</evidence>
<gene>
    <name evidence="9" type="ORF">SEMRO_41_G025100.1</name>
</gene>
<evidence type="ECO:0000256" key="5">
    <source>
        <dbReference type="PIRSR" id="PIRSR613078-1"/>
    </source>
</evidence>
<dbReference type="SUPFAM" id="SSF53254">
    <property type="entry name" value="Phosphoglycerate mutase-like"/>
    <property type="match status" value="1"/>
</dbReference>
<feature type="binding site" evidence="6">
    <location>
        <begin position="155"/>
        <end position="158"/>
    </location>
    <ligand>
        <name>substrate</name>
    </ligand>
</feature>
<accession>A0A9N8H2P8</accession>
<evidence type="ECO:0000313" key="10">
    <source>
        <dbReference type="Proteomes" id="UP001153069"/>
    </source>
</evidence>
<feature type="site" description="Transition state stabilizer" evidence="7">
    <location>
        <position position="249"/>
    </location>
</feature>
<dbReference type="Gene3D" id="3.40.50.1240">
    <property type="entry name" value="Phosphoglycerate mutase-like"/>
    <property type="match status" value="1"/>
</dbReference>
<dbReference type="OrthoDB" id="354304at2759"/>
<dbReference type="GO" id="GO:0006096">
    <property type="term" value="P:glycolytic process"/>
    <property type="evidence" value="ECO:0007669"/>
    <property type="project" value="UniProtKB-KW"/>
</dbReference>
<dbReference type="EC" id="5.4.2.11" evidence="2"/>
<feature type="binding site" evidence="6">
    <location>
        <position position="166"/>
    </location>
    <ligand>
        <name>substrate</name>
    </ligand>
</feature>